<dbReference type="SMART" id="SM00369">
    <property type="entry name" value="LRR_TYP"/>
    <property type="match status" value="10"/>
</dbReference>
<accession>A0A0S4JF82</accession>
<feature type="chain" id="PRO_5006622350" description="non-specific serine/threonine protein kinase" evidence="14">
    <location>
        <begin position="29"/>
        <end position="1256"/>
    </location>
</feature>
<feature type="transmembrane region" description="Helical" evidence="13">
    <location>
        <begin position="955"/>
        <end position="975"/>
    </location>
</feature>
<dbReference type="SUPFAM" id="SSF52047">
    <property type="entry name" value="RNI-like"/>
    <property type="match status" value="1"/>
</dbReference>
<evidence type="ECO:0000256" key="6">
    <source>
        <dbReference type="ARBA" id="ARBA00022741"/>
    </source>
</evidence>
<reference evidence="16" key="1">
    <citation type="submission" date="2015-09" db="EMBL/GenBank/DDBJ databases">
        <authorList>
            <consortium name="Pathogen Informatics"/>
        </authorList>
    </citation>
    <scope>NUCLEOTIDE SEQUENCE [LARGE SCALE GENOMIC DNA]</scope>
    <source>
        <strain evidence="16">Lake Konstanz</strain>
    </source>
</reference>
<evidence type="ECO:0000256" key="14">
    <source>
        <dbReference type="SAM" id="SignalP"/>
    </source>
</evidence>
<evidence type="ECO:0000256" key="11">
    <source>
        <dbReference type="ARBA" id="ARBA00048679"/>
    </source>
</evidence>
<evidence type="ECO:0000256" key="4">
    <source>
        <dbReference type="ARBA" id="ARBA00022679"/>
    </source>
</evidence>
<feature type="transmembrane region" description="Helical" evidence="13">
    <location>
        <begin position="885"/>
        <end position="905"/>
    </location>
</feature>
<comment type="catalytic activity">
    <reaction evidence="11">
        <text>L-seryl-[protein] + ATP = O-phospho-L-seryl-[protein] + ADP + H(+)</text>
        <dbReference type="Rhea" id="RHEA:17989"/>
        <dbReference type="Rhea" id="RHEA-COMP:9863"/>
        <dbReference type="Rhea" id="RHEA-COMP:11604"/>
        <dbReference type="ChEBI" id="CHEBI:15378"/>
        <dbReference type="ChEBI" id="CHEBI:29999"/>
        <dbReference type="ChEBI" id="CHEBI:30616"/>
        <dbReference type="ChEBI" id="CHEBI:83421"/>
        <dbReference type="ChEBI" id="CHEBI:456216"/>
        <dbReference type="EC" id="2.7.11.1"/>
    </reaction>
</comment>
<feature type="compositionally biased region" description="Basic residues" evidence="12">
    <location>
        <begin position="755"/>
        <end position="765"/>
    </location>
</feature>
<evidence type="ECO:0000256" key="8">
    <source>
        <dbReference type="ARBA" id="ARBA00022840"/>
    </source>
</evidence>
<dbReference type="VEuPathDB" id="TriTrypDB:BSAL_24790"/>
<protein>
    <recommendedName>
        <fullName evidence="1">non-specific serine/threonine protein kinase</fullName>
        <ecNumber evidence="1">2.7.11.1</ecNumber>
    </recommendedName>
</protein>
<feature type="region of interest" description="Disordered" evidence="12">
    <location>
        <begin position="739"/>
        <end position="793"/>
    </location>
</feature>
<keyword evidence="4" id="KW-0808">Transferase</keyword>
<keyword evidence="5" id="KW-0677">Repeat</keyword>
<name>A0A0S4JF82_BODSA</name>
<keyword evidence="6" id="KW-0547">Nucleotide-binding</keyword>
<feature type="transmembrane region" description="Helical" evidence="13">
    <location>
        <begin position="917"/>
        <end position="935"/>
    </location>
</feature>
<dbReference type="Pfam" id="PF00560">
    <property type="entry name" value="LRR_1"/>
    <property type="match status" value="3"/>
</dbReference>
<feature type="transmembrane region" description="Helical" evidence="13">
    <location>
        <begin position="1074"/>
        <end position="1092"/>
    </location>
</feature>
<evidence type="ECO:0000256" key="13">
    <source>
        <dbReference type="SAM" id="Phobius"/>
    </source>
</evidence>
<keyword evidence="16" id="KW-1185">Reference proteome</keyword>
<feature type="compositionally biased region" description="Low complexity" evidence="12">
    <location>
        <begin position="739"/>
        <end position="754"/>
    </location>
</feature>
<dbReference type="EC" id="2.7.11.1" evidence="1"/>
<organism evidence="15 16">
    <name type="scientific">Bodo saltans</name>
    <name type="common">Flagellated protozoan</name>
    <dbReference type="NCBI Taxonomy" id="75058"/>
    <lineage>
        <taxon>Eukaryota</taxon>
        <taxon>Discoba</taxon>
        <taxon>Euglenozoa</taxon>
        <taxon>Kinetoplastea</taxon>
        <taxon>Metakinetoplastina</taxon>
        <taxon>Eubodonida</taxon>
        <taxon>Bodonidae</taxon>
        <taxon>Bodo</taxon>
    </lineage>
</organism>
<dbReference type="Pfam" id="PF13855">
    <property type="entry name" value="LRR_8"/>
    <property type="match status" value="1"/>
</dbReference>
<feature type="transmembrane region" description="Helical" evidence="13">
    <location>
        <begin position="1043"/>
        <end position="1062"/>
    </location>
</feature>
<dbReference type="SUPFAM" id="SSF52058">
    <property type="entry name" value="L domain-like"/>
    <property type="match status" value="1"/>
</dbReference>
<dbReference type="GO" id="GO:0005524">
    <property type="term" value="F:ATP binding"/>
    <property type="evidence" value="ECO:0007669"/>
    <property type="project" value="UniProtKB-KW"/>
</dbReference>
<dbReference type="InterPro" id="IPR001611">
    <property type="entry name" value="Leu-rich_rpt"/>
</dbReference>
<dbReference type="Gene3D" id="3.80.10.10">
    <property type="entry name" value="Ribonuclease Inhibitor"/>
    <property type="match status" value="3"/>
</dbReference>
<evidence type="ECO:0000256" key="3">
    <source>
        <dbReference type="ARBA" id="ARBA00022614"/>
    </source>
</evidence>
<dbReference type="GO" id="GO:0004674">
    <property type="term" value="F:protein serine/threonine kinase activity"/>
    <property type="evidence" value="ECO:0007669"/>
    <property type="project" value="UniProtKB-KW"/>
</dbReference>
<evidence type="ECO:0000313" key="15">
    <source>
        <dbReference type="EMBL" id="CUG90058.1"/>
    </source>
</evidence>
<evidence type="ECO:0000256" key="9">
    <source>
        <dbReference type="ARBA" id="ARBA00023136"/>
    </source>
</evidence>
<dbReference type="EMBL" id="CYKH01001787">
    <property type="protein sequence ID" value="CUG90058.1"/>
    <property type="molecule type" value="Genomic_DNA"/>
</dbReference>
<keyword evidence="14" id="KW-0732">Signal</keyword>
<dbReference type="PANTHER" id="PTHR48005:SF86">
    <property type="entry name" value="LEUCINE-RICH REPEAT-CONTAINING N-TERMINAL PLANT-TYPE DOMAIN-CONTAINING PROTEIN"/>
    <property type="match status" value="1"/>
</dbReference>
<keyword evidence="3" id="KW-0433">Leucine-rich repeat</keyword>
<keyword evidence="7" id="KW-0418">Kinase</keyword>
<feature type="signal peptide" evidence="14">
    <location>
        <begin position="1"/>
        <end position="28"/>
    </location>
</feature>
<sequence>MSPNSTTTLMWLLYVCIALDAAVQGVQAQGMCGCEHRYNILMTFYNATGGNTSWRNRTGWGNTATTACATTDWFGVTCSGTDVTSIALPLNSLTGSIPESFGNLTSLTALYLNNNTLRGSLSPSWAGNMTNLSIVHLYNNSLGGSLPPQWSSLRQLTSVRLDVNSLSGSLPDSWGNMSSLKELYLRNIGVTGTLPNSWGDMIHLTVLALDNAVSSNRNTLSGRFRPSIVHLYNNSLGGSLPPQWSSLRQLTSVRLDVNSLSGSLPDSWGNMSSLKELYLRNIGVTGTLPNSWGDMIHLTVLALDNAVSSNRNTLSGTLPSSWGNMSSLVVLSLDKCNLNGLLPEAWGNMRNLTTLSLSNNRLSGSLPSSWQNMSRLASLVINNNDLNASLPTEWGHGLTLLTRLYLSSNRLNGSLPDSWSTLSSLSILDLSINSLSGTIPGSWADLTSLIGLLVTSNLCSGQLPDSWGALNLTYLYAQNNSFSGSLPESWGNLSQLDVLGLDANKFDGTLPTSWGKLSSLSLLSLYNCRLTGSLPGSWSGMTSITYMYLFGNLLTGTLPESWSSMSSALFMFLYNNSLTGPLPASWANMSTLQYMFLYSNSLSGTFPAAWGNMSSLGYLDLHSNCLFGIVPNATTFIPLLVSLNLCGTNLTGGRLTTACANNTNAPSSCVAQPYRHTATPQHSDTASFSSISATPQHSDTASLSLTSFYSVTRQTVSMSSSATVSAAPSSSLSITVASVSNESTSSPSASAHSTSPRRRRRRRRYITNNASSSTAASFGASHSPTKQNSMTYERTSSPVAIVIPAPPGVIREDTEVVVEKTGKGLQIVSAFSGGVPSSGSLARMMATKSGDGSDGGLIDFGFLVTCAADQNPSVSAARSGVVSNIVLLVVVHAVLLIAAAGWAVVKSVSFVKALAELCMPSSFMPVWIAVVPTTSDSIVAVMSQLSNSPCLALDATFLACGLAILIVPVAALCMLQRALTCKPADAGETSATKHFTCGARARSRIAWATNRTWLWDSHSGGARDAGRSVLIGSAFVVLREFRVLWYPILDTAILVIISGFSALSGDDTGDQRGWMIAILVLLTAQLVVMIVTRPFTTVMSFAYQTISVALSCLSVAFQLAFMFAQQPSASTTNTRWLLQASSVCDLVIIGISVVKMLEDVISLVSAIARRLAPARFRRDMISALPPSSVNLTSFQLQSDSINGYPMKARDEAMFIGERPVTVELLDLNEEHDPMCDEATRLDAMVDQQLPEFRVDL</sequence>
<gene>
    <name evidence="15" type="ORF">BSAL_24790</name>
</gene>
<comment type="catalytic activity">
    <reaction evidence="10">
        <text>L-threonyl-[protein] + ATP = O-phospho-L-threonyl-[protein] + ADP + H(+)</text>
        <dbReference type="Rhea" id="RHEA:46608"/>
        <dbReference type="Rhea" id="RHEA-COMP:11060"/>
        <dbReference type="Rhea" id="RHEA-COMP:11605"/>
        <dbReference type="ChEBI" id="CHEBI:15378"/>
        <dbReference type="ChEBI" id="CHEBI:30013"/>
        <dbReference type="ChEBI" id="CHEBI:30616"/>
        <dbReference type="ChEBI" id="CHEBI:61977"/>
        <dbReference type="ChEBI" id="CHEBI:456216"/>
        <dbReference type="EC" id="2.7.11.1"/>
    </reaction>
</comment>
<dbReference type="Proteomes" id="UP000051952">
    <property type="component" value="Unassembled WGS sequence"/>
</dbReference>
<evidence type="ECO:0000256" key="10">
    <source>
        <dbReference type="ARBA" id="ARBA00047899"/>
    </source>
</evidence>
<keyword evidence="8" id="KW-0067">ATP-binding</keyword>
<dbReference type="AlphaFoldDB" id="A0A0S4JF82"/>
<evidence type="ECO:0000256" key="12">
    <source>
        <dbReference type="SAM" id="MobiDB-lite"/>
    </source>
</evidence>
<dbReference type="InterPro" id="IPR032675">
    <property type="entry name" value="LRR_dom_sf"/>
</dbReference>
<evidence type="ECO:0000256" key="7">
    <source>
        <dbReference type="ARBA" id="ARBA00022777"/>
    </source>
</evidence>
<dbReference type="FunFam" id="3.80.10.10:FF:000041">
    <property type="entry name" value="LRR receptor-like serine/threonine-protein kinase ERECTA"/>
    <property type="match status" value="2"/>
</dbReference>
<dbReference type="InterPro" id="IPR003591">
    <property type="entry name" value="Leu-rich_rpt_typical-subtyp"/>
</dbReference>
<proteinExistence type="predicted"/>
<evidence type="ECO:0000256" key="2">
    <source>
        <dbReference type="ARBA" id="ARBA00022527"/>
    </source>
</evidence>
<evidence type="ECO:0000313" key="16">
    <source>
        <dbReference type="Proteomes" id="UP000051952"/>
    </source>
</evidence>
<keyword evidence="13" id="KW-1133">Transmembrane helix</keyword>
<dbReference type="OrthoDB" id="1394818at2759"/>
<dbReference type="FunFam" id="3.80.10.10:FF:000095">
    <property type="entry name" value="LRR receptor-like serine/threonine-protein kinase GSO1"/>
    <property type="match status" value="1"/>
</dbReference>
<evidence type="ECO:0000256" key="1">
    <source>
        <dbReference type="ARBA" id="ARBA00012513"/>
    </source>
</evidence>
<keyword evidence="13" id="KW-0812">Transmembrane</keyword>
<keyword evidence="2" id="KW-0723">Serine/threonine-protein kinase</keyword>
<evidence type="ECO:0000256" key="5">
    <source>
        <dbReference type="ARBA" id="ARBA00022737"/>
    </source>
</evidence>
<feature type="transmembrane region" description="Helical" evidence="13">
    <location>
        <begin position="1101"/>
        <end position="1124"/>
    </location>
</feature>
<dbReference type="PANTHER" id="PTHR48005">
    <property type="entry name" value="LEUCINE RICH REPEAT KINASE 2"/>
    <property type="match status" value="1"/>
</dbReference>
<feature type="compositionally biased region" description="Low complexity" evidence="12">
    <location>
        <begin position="770"/>
        <end position="783"/>
    </location>
</feature>
<dbReference type="InterPro" id="IPR051420">
    <property type="entry name" value="Ser_Thr_Kinases_DiverseReg"/>
</dbReference>
<feature type="compositionally biased region" description="Polar residues" evidence="12">
    <location>
        <begin position="784"/>
        <end position="793"/>
    </location>
</feature>
<keyword evidence="9 13" id="KW-0472">Membrane</keyword>